<dbReference type="Gene3D" id="1.10.630.10">
    <property type="entry name" value="Cytochrome P450"/>
    <property type="match status" value="1"/>
</dbReference>
<name>A0A2N8UI99_9BASI</name>
<keyword evidence="5" id="KW-0472">Membrane</keyword>
<keyword evidence="3" id="KW-0408">Iron</keyword>
<accession>A0A2N8UI99</accession>
<feature type="region of interest" description="Disordered" evidence="4">
    <location>
        <begin position="363"/>
        <end position="396"/>
    </location>
</feature>
<dbReference type="SUPFAM" id="SSF48264">
    <property type="entry name" value="Cytochrome P450"/>
    <property type="match status" value="1"/>
</dbReference>
<dbReference type="InterPro" id="IPR050121">
    <property type="entry name" value="Cytochrome_P450_monoxygenase"/>
</dbReference>
<dbReference type="PANTHER" id="PTHR24305">
    <property type="entry name" value="CYTOCHROME P450"/>
    <property type="match status" value="1"/>
</dbReference>
<keyword evidence="5" id="KW-1133">Transmembrane helix</keyword>
<protein>
    <submittedName>
        <fullName evidence="6">Related to Cytochrome P450</fullName>
    </submittedName>
</protein>
<comment type="similarity">
    <text evidence="1">Belongs to the cytochrome P450 family.</text>
</comment>
<dbReference type="PRINTS" id="PR00385">
    <property type="entry name" value="P450"/>
</dbReference>
<sequence>MKFEPTPSAAASQLLALLETPLTLFRQNPIIALLASLILIPLLVVVSTALFFFSVAVWRYIALHILGTDMYAHFPRPKRTDKWPLLTGNLGFIRRTPPVESHLAFQRELGTSVYVYRGIFYSPRLFLADAKAMLHMLSAANSYNYEKPSSTRLVLKNFLGEGVLVAEGDVHKRQRKILQPAFNVGAIRELNPIFMRYSRDLVDKIGQMVDLSSHPKSGGADGVTTPFVAQSSYSLAASKPGAPVLDIGWWCTRAALDIIGDAGFGYHFESLKIDVDPSVVVERAGDVLGNAFNTLFKLTLKIDLTRFLQLYLSNFRLLRWVDRIPNQRKRATEDAYGKLEEVSMQIVNRKKSEIRSEMQAEVKARGATNGKSNGGSGGFTKADFDEKDSSGVGEGSASGKDLLHLMMRANMAADVSPKEKLDDAELIGQITTLLIAGHETTSNQTAWTLWLLAQQPSIQQKLRDEIHDHFGRGMERDPGYDELMNMEYLDAVCKESFRCKSAVPSTIRVANTSADVPLSRPYPTRDGRGTITSVHIPKRREVIIPIQVINSDPAIWGDDAPLFKPERWLDLPTSARHNGLPMHLMTFISGPRGCIGNRFALAEFKAMLCHLIGNFQFDEVDGWKVEAKQTAVIRSRVIGQEDVGPQMPLRISRFPSAAA</sequence>
<dbReference type="Proteomes" id="UP000239563">
    <property type="component" value="Chromosome XII"/>
</dbReference>
<dbReference type="GO" id="GO:0016705">
    <property type="term" value="F:oxidoreductase activity, acting on paired donors, with incorporation or reduction of molecular oxygen"/>
    <property type="evidence" value="ECO:0007669"/>
    <property type="project" value="InterPro"/>
</dbReference>
<evidence type="ECO:0000313" key="6">
    <source>
        <dbReference type="EMBL" id="SJX64432.1"/>
    </source>
</evidence>
<keyword evidence="5" id="KW-0812">Transmembrane</keyword>
<dbReference type="CDD" id="cd11069">
    <property type="entry name" value="CYP_FUM15-like"/>
    <property type="match status" value="1"/>
</dbReference>
<dbReference type="GO" id="GO:0020037">
    <property type="term" value="F:heme binding"/>
    <property type="evidence" value="ECO:0007669"/>
    <property type="project" value="InterPro"/>
</dbReference>
<evidence type="ECO:0000256" key="4">
    <source>
        <dbReference type="SAM" id="MobiDB-lite"/>
    </source>
</evidence>
<keyword evidence="2" id="KW-0560">Oxidoreductase</keyword>
<dbReference type="AlphaFoldDB" id="A0A2N8UI99"/>
<dbReference type="PRINTS" id="PR00463">
    <property type="entry name" value="EP450I"/>
</dbReference>
<evidence type="ECO:0000256" key="1">
    <source>
        <dbReference type="ARBA" id="ARBA00010617"/>
    </source>
</evidence>
<dbReference type="PANTHER" id="PTHR24305:SF166">
    <property type="entry name" value="CYTOCHROME P450 12A4, MITOCHONDRIAL-RELATED"/>
    <property type="match status" value="1"/>
</dbReference>
<comment type="cofactor">
    <cofactor evidence="3">
        <name>heme</name>
        <dbReference type="ChEBI" id="CHEBI:30413"/>
    </cofactor>
</comment>
<evidence type="ECO:0000256" key="2">
    <source>
        <dbReference type="ARBA" id="ARBA00023002"/>
    </source>
</evidence>
<proteinExistence type="inferred from homology"/>
<keyword evidence="3" id="KW-0349">Heme</keyword>
<evidence type="ECO:0000256" key="3">
    <source>
        <dbReference type="PIRSR" id="PIRSR602401-1"/>
    </source>
</evidence>
<reference evidence="6 7" key="1">
    <citation type="submission" date="2017-02" db="EMBL/GenBank/DDBJ databases">
        <authorList>
            <person name="Peterson S.W."/>
        </authorList>
    </citation>
    <scope>NUCLEOTIDE SEQUENCE [LARGE SCALE GENOMIC DNA]</scope>
    <source>
        <strain evidence="6 7">SRS1_H2-8</strain>
    </source>
</reference>
<feature type="binding site" description="axial binding residue" evidence="3">
    <location>
        <position position="594"/>
    </location>
    <ligand>
        <name>heme</name>
        <dbReference type="ChEBI" id="CHEBI:30413"/>
    </ligand>
    <ligandPart>
        <name>Fe</name>
        <dbReference type="ChEBI" id="CHEBI:18248"/>
    </ligandPart>
</feature>
<organism evidence="6 7">
    <name type="scientific">Sporisorium reilianum f. sp. reilianum</name>
    <dbReference type="NCBI Taxonomy" id="72559"/>
    <lineage>
        <taxon>Eukaryota</taxon>
        <taxon>Fungi</taxon>
        <taxon>Dikarya</taxon>
        <taxon>Basidiomycota</taxon>
        <taxon>Ustilaginomycotina</taxon>
        <taxon>Ustilaginomycetes</taxon>
        <taxon>Ustilaginales</taxon>
        <taxon>Ustilaginaceae</taxon>
        <taxon>Sporisorium</taxon>
    </lineage>
</organism>
<feature type="transmembrane region" description="Helical" evidence="5">
    <location>
        <begin position="30"/>
        <end position="58"/>
    </location>
</feature>
<gene>
    <name evidence="6" type="ORF">SRS1_15074</name>
</gene>
<evidence type="ECO:0000313" key="7">
    <source>
        <dbReference type="Proteomes" id="UP000239563"/>
    </source>
</evidence>
<dbReference type="Pfam" id="PF00067">
    <property type="entry name" value="p450"/>
    <property type="match status" value="1"/>
</dbReference>
<dbReference type="GO" id="GO:0005506">
    <property type="term" value="F:iron ion binding"/>
    <property type="evidence" value="ECO:0007669"/>
    <property type="project" value="InterPro"/>
</dbReference>
<dbReference type="InterPro" id="IPR002401">
    <property type="entry name" value="Cyt_P450_E_grp-I"/>
</dbReference>
<dbReference type="EMBL" id="LT795065">
    <property type="protein sequence ID" value="SJX64432.1"/>
    <property type="molecule type" value="Genomic_DNA"/>
</dbReference>
<keyword evidence="3" id="KW-0479">Metal-binding</keyword>
<evidence type="ECO:0000256" key="5">
    <source>
        <dbReference type="SAM" id="Phobius"/>
    </source>
</evidence>
<dbReference type="InterPro" id="IPR001128">
    <property type="entry name" value="Cyt_P450"/>
</dbReference>
<dbReference type="InterPro" id="IPR036396">
    <property type="entry name" value="Cyt_P450_sf"/>
</dbReference>
<dbReference type="GO" id="GO:0004497">
    <property type="term" value="F:monooxygenase activity"/>
    <property type="evidence" value="ECO:0007669"/>
    <property type="project" value="InterPro"/>
</dbReference>